<evidence type="ECO:0000313" key="3">
    <source>
        <dbReference type="Proteomes" id="UP000092420"/>
    </source>
</evidence>
<accession>A0A150JDX0</accession>
<protein>
    <recommendedName>
        <fullName evidence="4">DUF3783 domain-containing protein</fullName>
    </recommendedName>
</protein>
<dbReference type="PATRIC" id="fig|1706435.3.peg.897"/>
<evidence type="ECO:0008006" key="4">
    <source>
        <dbReference type="Google" id="ProtNLM"/>
    </source>
</evidence>
<dbReference type="EMBL" id="LNJB01000001">
    <property type="protein sequence ID" value="KYC55429.1"/>
    <property type="molecule type" value="Genomic_DNA"/>
</dbReference>
<dbReference type="EMBL" id="LNJE01000009">
    <property type="protein sequence ID" value="KYC57762.1"/>
    <property type="molecule type" value="Genomic_DNA"/>
</dbReference>
<comment type="caution">
    <text evidence="1">The sequence shown here is derived from an EMBL/GenBank/DDBJ whole genome shotgun (WGS) entry which is preliminary data.</text>
</comment>
<dbReference type="InterPro" id="IPR016621">
    <property type="entry name" value="UCP014543"/>
</dbReference>
<name>A0A150JDX0_9EURY</name>
<dbReference type="Pfam" id="PF12646">
    <property type="entry name" value="DUF3783"/>
    <property type="match status" value="1"/>
</dbReference>
<evidence type="ECO:0000313" key="2">
    <source>
        <dbReference type="EMBL" id="KYC57762.1"/>
    </source>
</evidence>
<organism evidence="1 3">
    <name type="scientific">Candidatus Methanofastidiosum methylothiophilum</name>
    <dbReference type="NCBI Taxonomy" id="1705564"/>
    <lineage>
        <taxon>Archaea</taxon>
        <taxon>Methanobacteriati</taxon>
        <taxon>Methanobacteriota</taxon>
        <taxon>Stenosarchaea group</taxon>
        <taxon>Candidatus Methanofastidiosia</taxon>
        <taxon>Candidatus Methanofastidiosales</taxon>
        <taxon>Candidatus Methanofastidiosaceae</taxon>
        <taxon>Candidatus Methanofastidiosum</taxon>
    </lineage>
</organism>
<dbReference type="AlphaFoldDB" id="A0A150JDX0"/>
<accession>A0A150JK20</accession>
<dbReference type="Proteomes" id="UP000092420">
    <property type="component" value="Unassembled WGS sequence"/>
</dbReference>
<dbReference type="PATRIC" id="fig|1706433.3.peg.81"/>
<gene>
    <name evidence="1" type="ORF">AN188_00079</name>
    <name evidence="2" type="ORF">APG09_00902</name>
</gene>
<sequence length="128" mass="15238">MNKQKHIVVYGYSESDVLKLKEFIDTKLDVNLQIISASGKENIKVADIIERNENPFFEEKVEKVLMLLDFTDGEIRYLLHNFSTINIPKPLFCALTEHNFEWTFDKLILDLMEERKYFEEKRKSERSC</sequence>
<evidence type="ECO:0000313" key="1">
    <source>
        <dbReference type="EMBL" id="KYC55429.1"/>
    </source>
</evidence>
<proteinExistence type="predicted"/>
<reference evidence="1 3" key="1">
    <citation type="journal article" date="2016" name="ISME J.">
        <title>Chasing the elusive Euryarchaeota class WSA2: genomes reveal a uniquely fastidious methyl-reducing methanogen.</title>
        <authorList>
            <person name="Nobu M.K."/>
            <person name="Narihiro T."/>
            <person name="Kuroda K."/>
            <person name="Mei R."/>
            <person name="Liu W.T."/>
        </authorList>
    </citation>
    <scope>NUCLEOTIDE SEQUENCE [LARGE SCALE GENOMIC DNA]</scope>
    <source>
        <strain evidence="1">ADurb1013_Bin02101</strain>
        <strain evidence="2">ADurb1213_Bin02801</strain>
    </source>
</reference>
<accession>A0A150JKI4</accession>